<evidence type="ECO:0000313" key="2">
    <source>
        <dbReference type="Proteomes" id="UP000460666"/>
    </source>
</evidence>
<dbReference type="EMBL" id="VWCJ01000001">
    <property type="protein sequence ID" value="KAA5001797.1"/>
    <property type="molecule type" value="Genomic_DNA"/>
</dbReference>
<protein>
    <submittedName>
        <fullName evidence="1">Uncharacterized protein</fullName>
    </submittedName>
</protein>
<organism evidence="1 2">
    <name type="scientific">Bacteroides fragilis</name>
    <dbReference type="NCBI Taxonomy" id="817"/>
    <lineage>
        <taxon>Bacteria</taxon>
        <taxon>Pseudomonadati</taxon>
        <taxon>Bacteroidota</taxon>
        <taxon>Bacteroidia</taxon>
        <taxon>Bacteroidales</taxon>
        <taxon>Bacteroidaceae</taxon>
        <taxon>Bacteroides</taxon>
    </lineage>
</organism>
<evidence type="ECO:0000313" key="1">
    <source>
        <dbReference type="EMBL" id="KAA5001797.1"/>
    </source>
</evidence>
<sequence length="315" mass="37138">MNEIKLKTIRIPVFRTKIEEEELQLFDINKEDMVRFVCEKINNYNCSNINKIILENNGKNYTHEIVKLTAQKKNMHGSPVVFIQMSAHKTNLGDGYIETSQKIPMTKDVKIGSDHHYVIMYPMAIKGRSKFKKHWHIFIYDDPNKDSQEFIRIVKVMIKQVLNIKISNLKSKDFVEELKNFPILDNVTANFQTVELTNDQYSVTFNNYIVGGRIYSRKEFNLMKIPYDKIIEMIDDDDDITIKKKVFNIPIGKKEYKISKTIRKDYQNAKTKYSLLIESLYNESISITENEYNTKLYDEEFVIDKLESVVTNYMS</sequence>
<name>A0A5M5QR44_BACFG</name>
<reference evidence="1 2" key="1">
    <citation type="journal article" date="2019" name="Nat. Med.">
        <title>A library of human gut bacterial isolates paired with longitudinal multiomics data enables mechanistic microbiome research.</title>
        <authorList>
            <person name="Poyet M."/>
            <person name="Groussin M."/>
            <person name="Gibbons S.M."/>
            <person name="Avila-Pacheco J."/>
            <person name="Jiang X."/>
            <person name="Kearney S.M."/>
            <person name="Perrotta A.R."/>
            <person name="Berdy B."/>
            <person name="Zhao S."/>
            <person name="Lieberman T.D."/>
            <person name="Swanson P.K."/>
            <person name="Smith M."/>
            <person name="Roesemann S."/>
            <person name="Alexander J.E."/>
            <person name="Rich S.A."/>
            <person name="Livny J."/>
            <person name="Vlamakis H."/>
            <person name="Clish C."/>
            <person name="Bullock K."/>
            <person name="Deik A."/>
            <person name="Scott J."/>
            <person name="Pierce K.A."/>
            <person name="Xavier R.J."/>
            <person name="Alm E.J."/>
        </authorList>
    </citation>
    <scope>NUCLEOTIDE SEQUENCE [LARGE SCALE GENOMIC DNA]</scope>
    <source>
        <strain evidence="1 2">BIOML-A46</strain>
    </source>
</reference>
<dbReference type="AlphaFoldDB" id="A0A5M5QR44"/>
<gene>
    <name evidence="1" type="ORF">F2Z89_00350</name>
</gene>
<dbReference type="RefSeq" id="WP_032571481.1">
    <property type="nucleotide sequence ID" value="NZ_BAABYZ010000001.1"/>
</dbReference>
<comment type="caution">
    <text evidence="1">The sequence shown here is derived from an EMBL/GenBank/DDBJ whole genome shotgun (WGS) entry which is preliminary data.</text>
</comment>
<accession>A0A5M5QR44</accession>
<dbReference type="Proteomes" id="UP000460666">
    <property type="component" value="Unassembled WGS sequence"/>
</dbReference>
<proteinExistence type="predicted"/>